<name>A0A6G1DWH0_9ORYZ</name>
<gene>
    <name evidence="2" type="ORF">E2562_017103</name>
</gene>
<dbReference type="Proteomes" id="UP000479710">
    <property type="component" value="Unassembled WGS sequence"/>
</dbReference>
<evidence type="ECO:0000313" key="2">
    <source>
        <dbReference type="EMBL" id="KAF0917195.1"/>
    </source>
</evidence>
<reference evidence="2 3" key="1">
    <citation type="submission" date="2019-11" db="EMBL/GenBank/DDBJ databases">
        <title>Whole genome sequence of Oryza granulata.</title>
        <authorList>
            <person name="Li W."/>
        </authorList>
    </citation>
    <scope>NUCLEOTIDE SEQUENCE [LARGE SCALE GENOMIC DNA]</scope>
    <source>
        <strain evidence="3">cv. Menghai</strain>
        <tissue evidence="2">Leaf</tissue>
    </source>
</reference>
<accession>A0A6G1DWH0</accession>
<keyword evidence="3" id="KW-1185">Reference proteome</keyword>
<evidence type="ECO:0000313" key="3">
    <source>
        <dbReference type="Proteomes" id="UP000479710"/>
    </source>
</evidence>
<protein>
    <submittedName>
        <fullName evidence="2">Uncharacterized protein</fullName>
    </submittedName>
</protein>
<sequence>MGALPSPPRLHGLPSAPGTAAPPDCAGRPIPSVPGRYGPATPRRPRHALRPPATPVAPPLRVSTASPPDCAGRPIPFTPGGLPSAPGGFPPRRRTAPGWPLPAAPRRRLRALQATGVASLAEA</sequence>
<comment type="caution">
    <text evidence="2">The sequence shown here is derived from an EMBL/GenBank/DDBJ whole genome shotgun (WGS) entry which is preliminary data.</text>
</comment>
<feature type="region of interest" description="Disordered" evidence="1">
    <location>
        <begin position="1"/>
        <end position="104"/>
    </location>
</feature>
<evidence type="ECO:0000256" key="1">
    <source>
        <dbReference type="SAM" id="MobiDB-lite"/>
    </source>
</evidence>
<organism evidence="2 3">
    <name type="scientific">Oryza meyeriana var. granulata</name>
    <dbReference type="NCBI Taxonomy" id="110450"/>
    <lineage>
        <taxon>Eukaryota</taxon>
        <taxon>Viridiplantae</taxon>
        <taxon>Streptophyta</taxon>
        <taxon>Embryophyta</taxon>
        <taxon>Tracheophyta</taxon>
        <taxon>Spermatophyta</taxon>
        <taxon>Magnoliopsida</taxon>
        <taxon>Liliopsida</taxon>
        <taxon>Poales</taxon>
        <taxon>Poaceae</taxon>
        <taxon>BOP clade</taxon>
        <taxon>Oryzoideae</taxon>
        <taxon>Oryzeae</taxon>
        <taxon>Oryzinae</taxon>
        <taxon>Oryza</taxon>
        <taxon>Oryza meyeriana</taxon>
    </lineage>
</organism>
<proteinExistence type="predicted"/>
<dbReference type="EMBL" id="SPHZ02000005">
    <property type="protein sequence ID" value="KAF0917195.1"/>
    <property type="molecule type" value="Genomic_DNA"/>
</dbReference>
<dbReference type="AlphaFoldDB" id="A0A6G1DWH0"/>